<feature type="non-terminal residue" evidence="1">
    <location>
        <position position="1"/>
    </location>
</feature>
<dbReference type="InterPro" id="IPR011697">
    <property type="entry name" value="Peptidase_C26"/>
</dbReference>
<protein>
    <submittedName>
        <fullName evidence="1">Uncharacterized protein</fullName>
    </submittedName>
</protein>
<dbReference type="Gene3D" id="3.40.50.880">
    <property type="match status" value="1"/>
</dbReference>
<reference evidence="1" key="1">
    <citation type="submission" date="2018-05" db="EMBL/GenBank/DDBJ databases">
        <authorList>
            <person name="Lanie J.A."/>
            <person name="Ng W.-L."/>
            <person name="Kazmierczak K.M."/>
            <person name="Andrzejewski T.M."/>
            <person name="Davidsen T.M."/>
            <person name="Wayne K.J."/>
            <person name="Tettelin H."/>
            <person name="Glass J.I."/>
            <person name="Rusch D."/>
            <person name="Podicherti R."/>
            <person name="Tsui H.-C.T."/>
            <person name="Winkler M.E."/>
        </authorList>
    </citation>
    <scope>NUCLEOTIDE SEQUENCE</scope>
</reference>
<proteinExistence type="predicted"/>
<dbReference type="PANTHER" id="PTHR43235">
    <property type="entry name" value="GLUTAMINE AMIDOTRANSFERASE PB2B2.05-RELATED"/>
    <property type="match status" value="1"/>
</dbReference>
<organism evidence="1">
    <name type="scientific">marine metagenome</name>
    <dbReference type="NCBI Taxonomy" id="408172"/>
    <lineage>
        <taxon>unclassified sequences</taxon>
        <taxon>metagenomes</taxon>
        <taxon>ecological metagenomes</taxon>
    </lineage>
</organism>
<dbReference type="InterPro" id="IPR044668">
    <property type="entry name" value="PuuD-like"/>
</dbReference>
<dbReference type="PROSITE" id="PS51273">
    <property type="entry name" value="GATASE_TYPE_1"/>
    <property type="match status" value="1"/>
</dbReference>
<dbReference type="AlphaFoldDB" id="A0A382WRP1"/>
<evidence type="ECO:0000313" key="1">
    <source>
        <dbReference type="EMBL" id="SVD61492.1"/>
    </source>
</evidence>
<dbReference type="GO" id="GO:0016811">
    <property type="term" value="F:hydrolase activity, acting on carbon-nitrogen (but not peptide) bonds, in linear amides"/>
    <property type="evidence" value="ECO:0007669"/>
    <property type="project" value="InterPro"/>
</dbReference>
<accession>A0A382WRP1</accession>
<dbReference type="GO" id="GO:0005829">
    <property type="term" value="C:cytosol"/>
    <property type="evidence" value="ECO:0007669"/>
    <property type="project" value="TreeGrafter"/>
</dbReference>
<gene>
    <name evidence="1" type="ORF">METZ01_LOCUS414346</name>
</gene>
<dbReference type="EMBL" id="UINC01161991">
    <property type="protein sequence ID" value="SVD61492.1"/>
    <property type="molecule type" value="Genomic_DNA"/>
</dbReference>
<name>A0A382WRP1_9ZZZZ</name>
<dbReference type="Pfam" id="PF07722">
    <property type="entry name" value="Peptidase_C26"/>
    <property type="match status" value="1"/>
</dbReference>
<dbReference type="SUPFAM" id="SSF52317">
    <property type="entry name" value="Class I glutamine amidotransferase-like"/>
    <property type="match status" value="1"/>
</dbReference>
<dbReference type="InterPro" id="IPR029062">
    <property type="entry name" value="Class_I_gatase-like"/>
</dbReference>
<sequence>VVVVLTYAVYRKGVPFYVEASLPKDAPRIAFSPNDTWVEEFGANEAYRIAFLKAKGRLIEIQPEDTGADPHKIEEWLQGNRIQGIVLAGGGDVDPQLYGQAAMESSQVNRLRDDFEIALIKVAIKRDLPILGICRGCQILNVARGGSLQNLSNNEE</sequence>
<feature type="non-terminal residue" evidence="1">
    <location>
        <position position="156"/>
    </location>
</feature>
<dbReference type="PANTHER" id="PTHR43235:SF1">
    <property type="entry name" value="GLUTAMINE AMIDOTRANSFERASE PB2B2.05-RELATED"/>
    <property type="match status" value="1"/>
</dbReference>